<dbReference type="Proteomes" id="UP000597444">
    <property type="component" value="Unassembled WGS sequence"/>
</dbReference>
<sequence>MTTHNSNALTTLDESFGDSIDDVVQPTLEENPWLKWMTGNLSTTDRKVAVGWHVRSGVNPVLDRLLTAMGVEHYVVQHKTGNERLVPYWNLSWDGHPCSLIVVAYGVKSPWQMKRDLGDRAGIAYGVGTARDDEGNIQYKDGSDQPKQRPQMQLRAFVHELVGTNERPEEGFNEWFKVSVSNYMVDHLYRVLNAQYPVIDAYNAIMMAKQNPNRAKYWGFSIPTGIGEEGQDVGPDKDHQSTIIPMVPQIPPLRVGTPETIAYLNTRRIPLHIQRRLLDSLLEETVVWSMQRSVEIVEGKQDQAMTVITEEPITVTPVQLPQLPAASDPLITAEQVDWIRKTYCGENANTIKQICQHFGVTDLTQLHVSHYTLLFNQVR</sequence>
<proteinExistence type="predicted"/>
<evidence type="ECO:0000313" key="2">
    <source>
        <dbReference type="Proteomes" id="UP000597444"/>
    </source>
</evidence>
<dbReference type="EMBL" id="BNJK01000003">
    <property type="protein sequence ID" value="GHP00685.1"/>
    <property type="molecule type" value="Genomic_DNA"/>
</dbReference>
<accession>A0A8J3IZ92</accession>
<dbReference type="RefSeq" id="WP_220211273.1">
    <property type="nucleotide sequence ID" value="NZ_BNJK01000003.1"/>
</dbReference>
<name>A0A8J3IZ92_9CHLR</name>
<dbReference type="AlphaFoldDB" id="A0A8J3IZ92"/>
<evidence type="ECO:0000313" key="1">
    <source>
        <dbReference type="EMBL" id="GHP00685.1"/>
    </source>
</evidence>
<reference evidence="1" key="1">
    <citation type="submission" date="2020-10" db="EMBL/GenBank/DDBJ databases">
        <title>Taxonomic study of unclassified bacteria belonging to the class Ktedonobacteria.</title>
        <authorList>
            <person name="Yabe S."/>
            <person name="Wang C.M."/>
            <person name="Zheng Y."/>
            <person name="Sakai Y."/>
            <person name="Cavaletti L."/>
            <person name="Monciardini P."/>
            <person name="Donadio S."/>
        </authorList>
    </citation>
    <scope>NUCLEOTIDE SEQUENCE</scope>
    <source>
        <strain evidence="1">ID150040</strain>
    </source>
</reference>
<organism evidence="1 2">
    <name type="scientific">Reticulibacter mediterranei</name>
    <dbReference type="NCBI Taxonomy" id="2778369"/>
    <lineage>
        <taxon>Bacteria</taxon>
        <taxon>Bacillati</taxon>
        <taxon>Chloroflexota</taxon>
        <taxon>Ktedonobacteria</taxon>
        <taxon>Ktedonobacterales</taxon>
        <taxon>Reticulibacteraceae</taxon>
        <taxon>Reticulibacter</taxon>
    </lineage>
</organism>
<keyword evidence="2" id="KW-1185">Reference proteome</keyword>
<protein>
    <submittedName>
        <fullName evidence="1">Uncharacterized protein</fullName>
    </submittedName>
</protein>
<comment type="caution">
    <text evidence="1">The sequence shown here is derived from an EMBL/GenBank/DDBJ whole genome shotgun (WGS) entry which is preliminary data.</text>
</comment>
<gene>
    <name evidence="1" type="ORF">KSF_107320</name>
</gene>